<dbReference type="RefSeq" id="WP_076703542.1">
    <property type="nucleotide sequence ID" value="NZ_MRDE01000046.1"/>
</dbReference>
<proteinExistence type="predicted"/>
<organism evidence="2 3">
    <name type="scientific">Tersicoccus phoenicis</name>
    <dbReference type="NCBI Taxonomy" id="554083"/>
    <lineage>
        <taxon>Bacteria</taxon>
        <taxon>Bacillati</taxon>
        <taxon>Actinomycetota</taxon>
        <taxon>Actinomycetes</taxon>
        <taxon>Micrococcales</taxon>
        <taxon>Micrococcaceae</taxon>
        <taxon>Tersicoccus</taxon>
    </lineage>
</organism>
<evidence type="ECO:0000259" key="1">
    <source>
        <dbReference type="Pfam" id="PF20058"/>
    </source>
</evidence>
<dbReference type="Proteomes" id="UP000187085">
    <property type="component" value="Unassembled WGS sequence"/>
</dbReference>
<dbReference type="EMBL" id="MRDE01000046">
    <property type="protein sequence ID" value="OMH24780.1"/>
    <property type="molecule type" value="Genomic_DNA"/>
</dbReference>
<evidence type="ECO:0000313" key="2">
    <source>
        <dbReference type="EMBL" id="OMH24780.1"/>
    </source>
</evidence>
<accession>A0A1R1LB60</accession>
<sequence>MSENDEILQDWARRLAERLGVPLEQVPVDDILGLAGVAAHQVIRPAAPLTTYLVGFAAGLSVAGGEGGDRPGPAMELYAEAARRLAHRVAAEREAGESTS</sequence>
<name>A0A1R1LB60_9MICC</name>
<dbReference type="InterPro" id="IPR045598">
    <property type="entry name" value="DUF6457"/>
</dbReference>
<dbReference type="OrthoDB" id="4408226at2"/>
<dbReference type="Pfam" id="PF20058">
    <property type="entry name" value="DUF6457"/>
    <property type="match status" value="1"/>
</dbReference>
<gene>
    <name evidence="2" type="ORF">BKD30_07125</name>
</gene>
<keyword evidence="3" id="KW-1185">Reference proteome</keyword>
<dbReference type="AlphaFoldDB" id="A0A1R1LB60"/>
<feature type="domain" description="DUF6457" evidence="1">
    <location>
        <begin position="4"/>
        <end position="93"/>
    </location>
</feature>
<comment type="caution">
    <text evidence="2">The sequence shown here is derived from an EMBL/GenBank/DDBJ whole genome shotgun (WGS) entry which is preliminary data.</text>
</comment>
<evidence type="ECO:0000313" key="3">
    <source>
        <dbReference type="Proteomes" id="UP000187085"/>
    </source>
</evidence>
<protein>
    <recommendedName>
        <fullName evidence="1">DUF6457 domain-containing protein</fullName>
    </recommendedName>
</protein>
<dbReference type="STRING" id="554083.BKD30_07125"/>
<reference evidence="2 3" key="1">
    <citation type="submission" date="2016-12" db="EMBL/GenBank/DDBJ databases">
        <title>Draft genome of Tersicoccus phoenicis 1P05MA.</title>
        <authorList>
            <person name="Nakajima Y."/>
            <person name="Yoshizawa S."/>
            <person name="Nakamura K."/>
            <person name="Ogura Y."/>
            <person name="Hayashi T."/>
            <person name="Kogure K."/>
        </authorList>
    </citation>
    <scope>NUCLEOTIDE SEQUENCE [LARGE SCALE GENOMIC DNA]</scope>
    <source>
        <strain evidence="2 3">1p05MA</strain>
    </source>
</reference>